<keyword evidence="9" id="KW-1185">Reference proteome</keyword>
<protein>
    <recommendedName>
        <fullName evidence="7">C3H1-type domain-containing protein</fullName>
    </recommendedName>
</protein>
<dbReference type="SUPFAM" id="SSF90229">
    <property type="entry name" value="CCCH zinc finger"/>
    <property type="match status" value="5"/>
</dbReference>
<feature type="zinc finger region" description="C3H1-type" evidence="5">
    <location>
        <begin position="137"/>
        <end position="165"/>
    </location>
</feature>
<keyword evidence="2 5" id="KW-0863">Zinc-finger</keyword>
<sequence>MIRMLTYIFIRPFLGYIVDTMWRLKIQNQDVPDGGGGGGGAGNSSPYPDRPGEPDCIYYLRTGLCGYGSNCRFNHPPYSGQVAQYRGELPERAGQPDCQFFLKTGTCRFGSTCKYNHPRERQIAGQVPLNILGLPMRQEEKPCPYYMRNWSCKFGVACKFHHPQPLGAVVPASGPAAYGSTSSSVAPPSGLPYGGGLPAWSLPRAPYISGARMQGSQAYMPVVISSSQGIMQAPQGWNTYTGAMSQVSSSSGLGSNLVYNSKNQGELGSSRQVPLLPTSVPLFPERPDQPECQYYMKNGSCKFGSTCKYHHPKERIAPLAAGTLGPYGLPLRPGEAVCTFYSMYGICKFGSTCKFDHPLAGYYNYGVGVNVPTLTMPETAAYPYQRNSTLSHSSETSPSKSSRLPDQIRNPEATSPQNQNLDVVDSEDNSPPQASPTSLEASQAD</sequence>
<dbReference type="EMBL" id="KZ305045">
    <property type="protein sequence ID" value="PIA38119.1"/>
    <property type="molecule type" value="Genomic_DNA"/>
</dbReference>
<dbReference type="PANTHER" id="PTHR12506:SF50">
    <property type="entry name" value="ZINC FINGER CCCH DOMAIN-CONTAINING PROTEIN 26"/>
    <property type="match status" value="1"/>
</dbReference>
<evidence type="ECO:0000256" key="2">
    <source>
        <dbReference type="ARBA" id="ARBA00022771"/>
    </source>
</evidence>
<feature type="domain" description="C3H1-type" evidence="7">
    <location>
        <begin position="137"/>
        <end position="165"/>
    </location>
</feature>
<dbReference type="Gene3D" id="2.30.30.1190">
    <property type="match status" value="1"/>
</dbReference>
<keyword evidence="1 5" id="KW-0479">Metal-binding</keyword>
<dbReference type="Gene3D" id="4.10.1000.10">
    <property type="entry name" value="Zinc finger, CCCH-type"/>
    <property type="match status" value="1"/>
</dbReference>
<keyword evidence="4" id="KW-0238">DNA-binding</keyword>
<keyword evidence="3 5" id="KW-0862">Zinc</keyword>
<gene>
    <name evidence="8" type="ORF">AQUCO_02800039v1</name>
</gene>
<dbReference type="PROSITE" id="PS50103">
    <property type="entry name" value="ZF_C3H1"/>
    <property type="match status" value="5"/>
</dbReference>
<dbReference type="Proteomes" id="UP000230069">
    <property type="component" value="Unassembled WGS sequence"/>
</dbReference>
<evidence type="ECO:0000256" key="3">
    <source>
        <dbReference type="ARBA" id="ARBA00022833"/>
    </source>
</evidence>
<evidence type="ECO:0000256" key="6">
    <source>
        <dbReference type="SAM" id="MobiDB-lite"/>
    </source>
</evidence>
<evidence type="ECO:0000256" key="1">
    <source>
        <dbReference type="ARBA" id="ARBA00022723"/>
    </source>
</evidence>
<feature type="domain" description="C3H1-type" evidence="7">
    <location>
        <begin position="50"/>
        <end position="78"/>
    </location>
</feature>
<feature type="domain" description="C3H1-type" evidence="7">
    <location>
        <begin position="92"/>
        <end position="120"/>
    </location>
</feature>
<reference evidence="8 9" key="1">
    <citation type="submission" date="2017-09" db="EMBL/GenBank/DDBJ databases">
        <title>WGS assembly of Aquilegia coerulea Goldsmith.</title>
        <authorList>
            <person name="Hodges S."/>
            <person name="Kramer E."/>
            <person name="Nordborg M."/>
            <person name="Tomkins J."/>
            <person name="Borevitz J."/>
            <person name="Derieg N."/>
            <person name="Yan J."/>
            <person name="Mihaltcheva S."/>
            <person name="Hayes R.D."/>
            <person name="Rokhsar D."/>
        </authorList>
    </citation>
    <scope>NUCLEOTIDE SEQUENCE [LARGE SCALE GENOMIC DNA]</scope>
    <source>
        <strain evidence="9">cv. Goldsmith</strain>
    </source>
</reference>
<feature type="compositionally biased region" description="Polar residues" evidence="6">
    <location>
        <begin position="429"/>
        <end position="445"/>
    </location>
</feature>
<evidence type="ECO:0000259" key="7">
    <source>
        <dbReference type="PROSITE" id="PS50103"/>
    </source>
</evidence>
<dbReference type="Pfam" id="PF00642">
    <property type="entry name" value="zf-CCCH"/>
    <property type="match status" value="5"/>
</dbReference>
<feature type="compositionally biased region" description="Low complexity" evidence="6">
    <location>
        <begin position="388"/>
        <end position="402"/>
    </location>
</feature>
<feature type="zinc finger region" description="C3H1-type" evidence="5">
    <location>
        <begin position="286"/>
        <end position="314"/>
    </location>
</feature>
<evidence type="ECO:0000256" key="5">
    <source>
        <dbReference type="PROSITE-ProRule" id="PRU00723"/>
    </source>
</evidence>
<dbReference type="GO" id="GO:0003677">
    <property type="term" value="F:DNA binding"/>
    <property type="evidence" value="ECO:0007669"/>
    <property type="project" value="UniProtKB-KW"/>
</dbReference>
<evidence type="ECO:0000313" key="8">
    <source>
        <dbReference type="EMBL" id="PIA38119.1"/>
    </source>
</evidence>
<dbReference type="InterPro" id="IPR050974">
    <property type="entry name" value="Plant_ZF_CCCH"/>
</dbReference>
<dbReference type="OrthoDB" id="411372at2759"/>
<accession>A0A2G5D3M2</accession>
<dbReference type="GO" id="GO:0008270">
    <property type="term" value="F:zinc ion binding"/>
    <property type="evidence" value="ECO:0007669"/>
    <property type="project" value="UniProtKB-KW"/>
</dbReference>
<evidence type="ECO:0000313" key="9">
    <source>
        <dbReference type="Proteomes" id="UP000230069"/>
    </source>
</evidence>
<dbReference type="SMART" id="SM00356">
    <property type="entry name" value="ZnF_C3H1"/>
    <property type="match status" value="5"/>
</dbReference>
<feature type="compositionally biased region" description="Polar residues" evidence="6">
    <location>
        <begin position="412"/>
        <end position="421"/>
    </location>
</feature>
<dbReference type="InterPro" id="IPR000571">
    <property type="entry name" value="Znf_CCCH"/>
</dbReference>
<dbReference type="InterPro" id="IPR036855">
    <property type="entry name" value="Znf_CCCH_sf"/>
</dbReference>
<feature type="zinc finger region" description="C3H1-type" evidence="5">
    <location>
        <begin position="50"/>
        <end position="78"/>
    </location>
</feature>
<evidence type="ECO:0000256" key="4">
    <source>
        <dbReference type="ARBA" id="ARBA00023125"/>
    </source>
</evidence>
<dbReference type="GO" id="GO:0003729">
    <property type="term" value="F:mRNA binding"/>
    <property type="evidence" value="ECO:0007669"/>
    <property type="project" value="TreeGrafter"/>
</dbReference>
<dbReference type="STRING" id="218851.A0A2G5D3M2"/>
<name>A0A2G5D3M2_AQUCA</name>
<dbReference type="Gene3D" id="3.30.1370.210">
    <property type="match status" value="1"/>
</dbReference>
<dbReference type="InParanoid" id="A0A2G5D3M2"/>
<dbReference type="AlphaFoldDB" id="A0A2G5D3M2"/>
<feature type="zinc finger region" description="C3H1-type" evidence="5">
    <location>
        <begin position="332"/>
        <end position="360"/>
    </location>
</feature>
<proteinExistence type="predicted"/>
<feature type="domain" description="C3H1-type" evidence="7">
    <location>
        <begin position="332"/>
        <end position="360"/>
    </location>
</feature>
<dbReference type="PANTHER" id="PTHR12506">
    <property type="entry name" value="PROTEIN PHOSPHATASE RELATED"/>
    <property type="match status" value="1"/>
</dbReference>
<feature type="domain" description="C3H1-type" evidence="7">
    <location>
        <begin position="286"/>
        <end position="314"/>
    </location>
</feature>
<feature type="region of interest" description="Disordered" evidence="6">
    <location>
        <begin position="385"/>
        <end position="445"/>
    </location>
</feature>
<organism evidence="8 9">
    <name type="scientific">Aquilegia coerulea</name>
    <name type="common">Rocky mountain columbine</name>
    <dbReference type="NCBI Taxonomy" id="218851"/>
    <lineage>
        <taxon>Eukaryota</taxon>
        <taxon>Viridiplantae</taxon>
        <taxon>Streptophyta</taxon>
        <taxon>Embryophyta</taxon>
        <taxon>Tracheophyta</taxon>
        <taxon>Spermatophyta</taxon>
        <taxon>Magnoliopsida</taxon>
        <taxon>Ranunculales</taxon>
        <taxon>Ranunculaceae</taxon>
        <taxon>Thalictroideae</taxon>
        <taxon>Aquilegia</taxon>
    </lineage>
</organism>
<dbReference type="FunCoup" id="A0A2G5D3M2">
    <property type="interactions" value="177"/>
</dbReference>
<feature type="zinc finger region" description="C3H1-type" evidence="5">
    <location>
        <begin position="92"/>
        <end position="120"/>
    </location>
</feature>